<proteinExistence type="inferred from homology"/>
<dbReference type="Pfam" id="PF01762">
    <property type="entry name" value="Galactosyl_T"/>
    <property type="match status" value="1"/>
</dbReference>
<evidence type="ECO:0000256" key="5">
    <source>
        <dbReference type="ARBA" id="ARBA00022692"/>
    </source>
</evidence>
<evidence type="ECO:0000256" key="8">
    <source>
        <dbReference type="ARBA" id="ARBA00023034"/>
    </source>
</evidence>
<evidence type="ECO:0000256" key="4">
    <source>
        <dbReference type="ARBA" id="ARBA00022679"/>
    </source>
</evidence>
<comment type="subcellular location">
    <subcellularLocation>
        <location evidence="1">Golgi apparatus membrane</location>
        <topology evidence="1">Single-pass type II membrane protein</topology>
    </subcellularLocation>
</comment>
<keyword evidence="6" id="KW-0735">Signal-anchor</keyword>
<protein>
    <recommendedName>
        <fullName evidence="13">Hexosyltransferase</fullName>
    </recommendedName>
</protein>
<name>A0AAE0SJE2_9BIVA</name>
<evidence type="ECO:0000256" key="3">
    <source>
        <dbReference type="ARBA" id="ARBA00022676"/>
    </source>
</evidence>
<evidence type="ECO:0000256" key="9">
    <source>
        <dbReference type="ARBA" id="ARBA00023136"/>
    </source>
</evidence>
<dbReference type="GO" id="GO:0016758">
    <property type="term" value="F:hexosyltransferase activity"/>
    <property type="evidence" value="ECO:0007669"/>
    <property type="project" value="InterPro"/>
</dbReference>
<dbReference type="PANTHER" id="PTHR11214">
    <property type="entry name" value="BETA-1,3-N-ACETYLGLUCOSAMINYLTRANSFERASE"/>
    <property type="match status" value="1"/>
</dbReference>
<dbReference type="Gene3D" id="3.90.550.50">
    <property type="match status" value="1"/>
</dbReference>
<evidence type="ECO:0000256" key="2">
    <source>
        <dbReference type="ARBA" id="ARBA00008661"/>
    </source>
</evidence>
<evidence type="ECO:0008006" key="13">
    <source>
        <dbReference type="Google" id="ProtNLM"/>
    </source>
</evidence>
<keyword evidence="9" id="KW-0472">Membrane</keyword>
<evidence type="ECO:0000256" key="10">
    <source>
        <dbReference type="ARBA" id="ARBA00023180"/>
    </source>
</evidence>
<keyword evidence="4" id="KW-0808">Transferase</keyword>
<comment type="similarity">
    <text evidence="2">Belongs to the glycosyltransferase 31 family.</text>
</comment>
<dbReference type="GO" id="GO:0000139">
    <property type="term" value="C:Golgi membrane"/>
    <property type="evidence" value="ECO:0007669"/>
    <property type="project" value="UniProtKB-SubCell"/>
</dbReference>
<comment type="caution">
    <text evidence="11">The sequence shown here is derived from an EMBL/GenBank/DDBJ whole genome shotgun (WGS) entry which is preliminary data.</text>
</comment>
<evidence type="ECO:0000256" key="1">
    <source>
        <dbReference type="ARBA" id="ARBA00004323"/>
    </source>
</evidence>
<keyword evidence="10" id="KW-0325">Glycoprotein</keyword>
<reference evidence="11" key="3">
    <citation type="submission" date="2023-05" db="EMBL/GenBank/DDBJ databases">
        <authorList>
            <person name="Smith C.H."/>
        </authorList>
    </citation>
    <scope>NUCLEOTIDE SEQUENCE</scope>
    <source>
        <strain evidence="11">CHS0354</strain>
        <tissue evidence="11">Mantle</tissue>
    </source>
</reference>
<evidence type="ECO:0000313" key="12">
    <source>
        <dbReference type="Proteomes" id="UP001195483"/>
    </source>
</evidence>
<keyword evidence="8" id="KW-0333">Golgi apparatus</keyword>
<reference evidence="11" key="2">
    <citation type="journal article" date="2021" name="Genome Biol. Evol.">
        <title>Developing a high-quality reference genome for a parasitic bivalve with doubly uniparental inheritance (Bivalvia: Unionida).</title>
        <authorList>
            <person name="Smith C.H."/>
        </authorList>
    </citation>
    <scope>NUCLEOTIDE SEQUENCE</scope>
    <source>
        <strain evidence="11">CHS0354</strain>
        <tissue evidence="11">Mantle</tissue>
    </source>
</reference>
<gene>
    <name evidence="11" type="ORF">CHS0354_005382</name>
</gene>
<dbReference type="InterPro" id="IPR002659">
    <property type="entry name" value="Glyco_trans_31"/>
</dbReference>
<dbReference type="PANTHER" id="PTHR11214:SF3">
    <property type="entry name" value="BETA-1,3-GALACTOSYLTRANSFERASE 6"/>
    <property type="match status" value="1"/>
</dbReference>
<dbReference type="Proteomes" id="UP001195483">
    <property type="component" value="Unassembled WGS sequence"/>
</dbReference>
<accession>A0AAE0SJE2</accession>
<evidence type="ECO:0000313" key="11">
    <source>
        <dbReference type="EMBL" id="KAK3593019.1"/>
    </source>
</evidence>
<sequence>MMKAKWIFLVLMFAAAFVIFFNERFIRLKAIAYLAKHTYLETTLLNSTIFPYITATVQPITNPVYSTPEHALLQHVTESITKSVLSTTEHSLPQNMTESITKSVPSTTEHSLLQYRTKSITKSVLPTREHSLPQNMTESITKSVPSTTEHSLLQYRTKSITKSVLPTREHSLPQNMTESITKSVPSTTEHSLLQYRTKSITKSVLPTREHSLPQNMTESITKSVLSTTEHALPQYMTKSIRKIYAQSWNKVITPYITKYVIDGHDYCNVSSPPSVLIFVLSLPKNTMERQAIRHTWGSVLNQSRPVFNISAKIVFMLGMMVDETKFDKVLQEESTAYKDIVQFNLTESRYNLTRKMINGLRWIKTYCRSVKYILKTDDDTFINVERFSNYLFTNPNINTRTIHGYLYGNGGAVLRVGKYAVKEEELPSSFYPPYVSGTAYILPFDVISDMLRLVERLPYCPVDDAFMTGVLRVILDIKIRHSGSFTHVSETKLSPCQFNSKIAVTNINIKCMDMLWYLTTRTGGVDCKQSIFYDKQICPIFG</sequence>
<evidence type="ECO:0000256" key="6">
    <source>
        <dbReference type="ARBA" id="ARBA00022968"/>
    </source>
</evidence>
<organism evidence="11 12">
    <name type="scientific">Potamilus streckersoni</name>
    <dbReference type="NCBI Taxonomy" id="2493646"/>
    <lineage>
        <taxon>Eukaryota</taxon>
        <taxon>Metazoa</taxon>
        <taxon>Spiralia</taxon>
        <taxon>Lophotrochozoa</taxon>
        <taxon>Mollusca</taxon>
        <taxon>Bivalvia</taxon>
        <taxon>Autobranchia</taxon>
        <taxon>Heteroconchia</taxon>
        <taxon>Palaeoheterodonta</taxon>
        <taxon>Unionida</taxon>
        <taxon>Unionoidea</taxon>
        <taxon>Unionidae</taxon>
        <taxon>Ambleminae</taxon>
        <taxon>Lampsilini</taxon>
        <taxon>Potamilus</taxon>
    </lineage>
</organism>
<reference evidence="11" key="1">
    <citation type="journal article" date="2021" name="Genome Biol. Evol.">
        <title>A High-Quality Reference Genome for a Parasitic Bivalve with Doubly Uniparental Inheritance (Bivalvia: Unionida).</title>
        <authorList>
            <person name="Smith C.H."/>
        </authorList>
    </citation>
    <scope>NUCLEOTIDE SEQUENCE</scope>
    <source>
        <strain evidence="11">CHS0354</strain>
    </source>
</reference>
<keyword evidence="7" id="KW-1133">Transmembrane helix</keyword>
<dbReference type="AlphaFoldDB" id="A0AAE0SJE2"/>
<keyword evidence="5" id="KW-0812">Transmembrane</keyword>
<keyword evidence="3" id="KW-0328">Glycosyltransferase</keyword>
<dbReference type="FunFam" id="3.90.550.50:FF:000001">
    <property type="entry name" value="Hexosyltransferase"/>
    <property type="match status" value="1"/>
</dbReference>
<evidence type="ECO:0000256" key="7">
    <source>
        <dbReference type="ARBA" id="ARBA00022989"/>
    </source>
</evidence>
<dbReference type="GO" id="GO:0006493">
    <property type="term" value="P:protein O-linked glycosylation"/>
    <property type="evidence" value="ECO:0007669"/>
    <property type="project" value="TreeGrafter"/>
</dbReference>
<dbReference type="EMBL" id="JAEAOA010000379">
    <property type="protein sequence ID" value="KAK3593019.1"/>
    <property type="molecule type" value="Genomic_DNA"/>
</dbReference>
<keyword evidence="12" id="KW-1185">Reference proteome</keyword>